<gene>
    <name evidence="10" type="ORF">BET03_12315</name>
</gene>
<reference evidence="10 11" key="1">
    <citation type="submission" date="2016-08" db="EMBL/GenBank/DDBJ databases">
        <title>Novel Firmicutes and Novel Genomes.</title>
        <authorList>
            <person name="Poppleton D.I."/>
            <person name="Gribaldo S."/>
        </authorList>
    </citation>
    <scope>NUCLEOTIDE SEQUENCE [LARGE SCALE GENOMIC DNA]</scope>
    <source>
        <strain evidence="10 11">CTT3</strain>
    </source>
</reference>
<evidence type="ECO:0000256" key="4">
    <source>
        <dbReference type="ARBA" id="ARBA00023125"/>
    </source>
</evidence>
<dbReference type="InterPro" id="IPR036388">
    <property type="entry name" value="WH-like_DNA-bd_sf"/>
</dbReference>
<dbReference type="PROSITE" id="PS51755">
    <property type="entry name" value="OMPR_PHOB"/>
    <property type="match status" value="1"/>
</dbReference>
<evidence type="ECO:0000256" key="7">
    <source>
        <dbReference type="PROSITE-ProRule" id="PRU01091"/>
    </source>
</evidence>
<dbReference type="FunFam" id="1.10.10.10:FF:000018">
    <property type="entry name" value="DNA-binding response regulator ResD"/>
    <property type="match status" value="1"/>
</dbReference>
<evidence type="ECO:0000259" key="8">
    <source>
        <dbReference type="PROSITE" id="PS50110"/>
    </source>
</evidence>
<dbReference type="AlphaFoldDB" id="A0A419T258"/>
<accession>A0A419T258</accession>
<dbReference type="GO" id="GO:0005829">
    <property type="term" value="C:cytosol"/>
    <property type="evidence" value="ECO:0007669"/>
    <property type="project" value="TreeGrafter"/>
</dbReference>
<dbReference type="PANTHER" id="PTHR48111">
    <property type="entry name" value="REGULATOR OF RPOS"/>
    <property type="match status" value="1"/>
</dbReference>
<feature type="DNA-binding region" description="OmpR/PhoB-type" evidence="7">
    <location>
        <begin position="127"/>
        <end position="225"/>
    </location>
</feature>
<dbReference type="GO" id="GO:0032993">
    <property type="term" value="C:protein-DNA complex"/>
    <property type="evidence" value="ECO:0007669"/>
    <property type="project" value="TreeGrafter"/>
</dbReference>
<dbReference type="SUPFAM" id="SSF52172">
    <property type="entry name" value="CheY-like"/>
    <property type="match status" value="1"/>
</dbReference>
<dbReference type="PROSITE" id="PS50110">
    <property type="entry name" value="RESPONSE_REGULATORY"/>
    <property type="match status" value="1"/>
</dbReference>
<keyword evidence="3" id="KW-0805">Transcription regulation</keyword>
<dbReference type="InterPro" id="IPR001867">
    <property type="entry name" value="OmpR/PhoB-type_DNA-bd"/>
</dbReference>
<feature type="domain" description="OmpR/PhoB-type" evidence="9">
    <location>
        <begin position="127"/>
        <end position="225"/>
    </location>
</feature>
<keyword evidence="2" id="KW-0902">Two-component regulatory system</keyword>
<dbReference type="InterPro" id="IPR001789">
    <property type="entry name" value="Sig_transdc_resp-reg_receiver"/>
</dbReference>
<dbReference type="Gene3D" id="6.10.250.690">
    <property type="match status" value="1"/>
</dbReference>
<evidence type="ECO:0000256" key="5">
    <source>
        <dbReference type="ARBA" id="ARBA00023163"/>
    </source>
</evidence>
<dbReference type="FunFam" id="3.40.50.2300:FF:000001">
    <property type="entry name" value="DNA-binding response regulator PhoB"/>
    <property type="match status" value="1"/>
</dbReference>
<dbReference type="Pfam" id="PF00072">
    <property type="entry name" value="Response_reg"/>
    <property type="match status" value="1"/>
</dbReference>
<evidence type="ECO:0000256" key="6">
    <source>
        <dbReference type="PROSITE-ProRule" id="PRU00169"/>
    </source>
</evidence>
<sequence length="228" mass="26987">MKLNILVVDDERLLVKGLKSSLERENFNVYVAYDGKKALEVINKEKIDFIILDLMLPEIDGITLCKKIRQKLDIPIIMLTAKDDYVDKILGLEMGADDYITKPFHTRELIARIRAVYRRFNKTKEPDEIIEINGLKFNTLERTLYKGNKEIILTAKEFDLLKILITNRGRVFKREELYELVWDELGYDTRTVDVHIRKLREKIEDDPSNPKYIKTKWGVGYFFRKERV</sequence>
<dbReference type="GO" id="GO:0006355">
    <property type="term" value="P:regulation of DNA-templated transcription"/>
    <property type="evidence" value="ECO:0007669"/>
    <property type="project" value="InterPro"/>
</dbReference>
<evidence type="ECO:0000313" key="10">
    <source>
        <dbReference type="EMBL" id="RKD31577.1"/>
    </source>
</evidence>
<dbReference type="Gene3D" id="1.10.10.10">
    <property type="entry name" value="Winged helix-like DNA-binding domain superfamily/Winged helix DNA-binding domain"/>
    <property type="match status" value="1"/>
</dbReference>
<dbReference type="SMART" id="SM00448">
    <property type="entry name" value="REC"/>
    <property type="match status" value="1"/>
</dbReference>
<protein>
    <submittedName>
        <fullName evidence="10">DNA-binding response regulator</fullName>
    </submittedName>
</protein>
<proteinExistence type="predicted"/>
<feature type="domain" description="Response regulatory" evidence="8">
    <location>
        <begin position="4"/>
        <end position="117"/>
    </location>
</feature>
<dbReference type="InterPro" id="IPR039420">
    <property type="entry name" value="WalR-like"/>
</dbReference>
<evidence type="ECO:0000313" key="11">
    <source>
        <dbReference type="Proteomes" id="UP000284177"/>
    </source>
</evidence>
<keyword evidence="5" id="KW-0804">Transcription</keyword>
<evidence type="ECO:0000256" key="3">
    <source>
        <dbReference type="ARBA" id="ARBA00023015"/>
    </source>
</evidence>
<keyword evidence="11" id="KW-1185">Reference proteome</keyword>
<organism evidence="10 11">
    <name type="scientific">Thermohalobacter berrensis</name>
    <dbReference type="NCBI Taxonomy" id="99594"/>
    <lineage>
        <taxon>Bacteria</taxon>
        <taxon>Bacillati</taxon>
        <taxon>Bacillota</taxon>
        <taxon>Tissierellia</taxon>
        <taxon>Tissierellales</taxon>
        <taxon>Thermohalobacteraceae</taxon>
        <taxon>Thermohalobacter</taxon>
    </lineage>
</organism>
<dbReference type="InterPro" id="IPR011006">
    <property type="entry name" value="CheY-like_superfamily"/>
</dbReference>
<dbReference type="PANTHER" id="PTHR48111:SF40">
    <property type="entry name" value="PHOSPHATE REGULON TRANSCRIPTIONAL REGULATORY PROTEIN PHOB"/>
    <property type="match status" value="1"/>
</dbReference>
<name>A0A419T258_9FIRM</name>
<dbReference type="GO" id="GO:0000976">
    <property type="term" value="F:transcription cis-regulatory region binding"/>
    <property type="evidence" value="ECO:0007669"/>
    <property type="project" value="TreeGrafter"/>
</dbReference>
<dbReference type="OrthoDB" id="9790442at2"/>
<dbReference type="Pfam" id="PF00486">
    <property type="entry name" value="Trans_reg_C"/>
    <property type="match status" value="1"/>
</dbReference>
<dbReference type="EMBL" id="MCIB01000017">
    <property type="protein sequence ID" value="RKD31577.1"/>
    <property type="molecule type" value="Genomic_DNA"/>
</dbReference>
<feature type="modified residue" description="4-aspartylphosphate" evidence="6">
    <location>
        <position position="53"/>
    </location>
</feature>
<evidence type="ECO:0000256" key="2">
    <source>
        <dbReference type="ARBA" id="ARBA00023012"/>
    </source>
</evidence>
<evidence type="ECO:0000256" key="1">
    <source>
        <dbReference type="ARBA" id="ARBA00022553"/>
    </source>
</evidence>
<keyword evidence="4 7" id="KW-0238">DNA-binding</keyword>
<dbReference type="GO" id="GO:0000156">
    <property type="term" value="F:phosphorelay response regulator activity"/>
    <property type="evidence" value="ECO:0007669"/>
    <property type="project" value="TreeGrafter"/>
</dbReference>
<keyword evidence="1 6" id="KW-0597">Phosphoprotein</keyword>
<evidence type="ECO:0000259" key="9">
    <source>
        <dbReference type="PROSITE" id="PS51755"/>
    </source>
</evidence>
<comment type="caution">
    <text evidence="10">The sequence shown here is derived from an EMBL/GenBank/DDBJ whole genome shotgun (WGS) entry which is preliminary data.</text>
</comment>
<dbReference type="Proteomes" id="UP000284177">
    <property type="component" value="Unassembled WGS sequence"/>
</dbReference>
<dbReference type="Gene3D" id="3.40.50.2300">
    <property type="match status" value="1"/>
</dbReference>
<dbReference type="CDD" id="cd00383">
    <property type="entry name" value="trans_reg_C"/>
    <property type="match status" value="1"/>
</dbReference>
<dbReference type="SMART" id="SM00862">
    <property type="entry name" value="Trans_reg_C"/>
    <property type="match status" value="1"/>
</dbReference>
<dbReference type="RefSeq" id="WP_120169321.1">
    <property type="nucleotide sequence ID" value="NZ_MCIB01000017.1"/>
</dbReference>